<evidence type="ECO:0000313" key="2">
    <source>
        <dbReference type="Proteomes" id="UP000618591"/>
    </source>
</evidence>
<reference evidence="2" key="1">
    <citation type="journal article" date="2019" name="Int. J. Syst. Evol. Microbiol.">
        <title>The Global Catalogue of Microorganisms (GCM) 10K type strain sequencing project: providing services to taxonomists for standard genome sequencing and annotation.</title>
        <authorList>
            <consortium name="The Broad Institute Genomics Platform"/>
            <consortium name="The Broad Institute Genome Sequencing Center for Infectious Disease"/>
            <person name="Wu L."/>
            <person name="Ma J."/>
        </authorList>
    </citation>
    <scope>NUCLEOTIDE SEQUENCE [LARGE SCALE GENOMIC DNA]</scope>
    <source>
        <strain evidence="2">CGMCC 1.10106</strain>
    </source>
</reference>
<evidence type="ECO:0000313" key="1">
    <source>
        <dbReference type="EMBL" id="GGA50529.1"/>
    </source>
</evidence>
<dbReference type="EMBL" id="BMDW01000011">
    <property type="protein sequence ID" value="GGA50529.1"/>
    <property type="molecule type" value="Genomic_DNA"/>
</dbReference>
<evidence type="ECO:0008006" key="3">
    <source>
        <dbReference type="Google" id="ProtNLM"/>
    </source>
</evidence>
<protein>
    <recommendedName>
        <fullName evidence="3">SatD family (SatD)</fullName>
    </recommendedName>
</protein>
<organism evidence="1 2">
    <name type="scientific">Sphingomonas psychrolutea</name>
    <dbReference type="NCBI Taxonomy" id="1259676"/>
    <lineage>
        <taxon>Bacteria</taxon>
        <taxon>Pseudomonadati</taxon>
        <taxon>Pseudomonadota</taxon>
        <taxon>Alphaproteobacteria</taxon>
        <taxon>Sphingomonadales</taxon>
        <taxon>Sphingomonadaceae</taxon>
        <taxon>Sphingomonas</taxon>
    </lineage>
</organism>
<proteinExistence type="predicted"/>
<dbReference type="InterPro" id="IPR032580">
    <property type="entry name" value="SatD"/>
</dbReference>
<dbReference type="Proteomes" id="UP000618591">
    <property type="component" value="Unassembled WGS sequence"/>
</dbReference>
<gene>
    <name evidence="1" type="ORF">GCM10011395_21120</name>
</gene>
<keyword evidence="2" id="KW-1185">Reference proteome</keyword>
<dbReference type="Pfam" id="PF16264">
    <property type="entry name" value="SatD"/>
    <property type="match status" value="1"/>
</dbReference>
<accession>A0ABQ1GUE8</accession>
<sequence length="217" mass="24066">MVNQPYHVAIMGDLIGSEHAVSVDTLHATFNDAVDAINSEYRTALTSPLTITLGDEFQGLCASLDDGLSIVHDLRQRLSAKSTPCRFVLGVVTLKTAINHDRAWNMMGPGLATARERLADKRDPNAYRFSLPDHRLVADLLDALGYTVTSIEEGWTARQQQIVTDSRSVAKVAEVFGVTPRNIYKIREAANFKLYESVWQAMTAAIRALDQDYGVKW</sequence>
<name>A0ABQ1GUE8_9SPHN</name>
<comment type="caution">
    <text evidence="1">The sequence shown here is derived from an EMBL/GenBank/DDBJ whole genome shotgun (WGS) entry which is preliminary data.</text>
</comment>